<feature type="compositionally biased region" description="Basic and acidic residues" evidence="1">
    <location>
        <begin position="212"/>
        <end position="231"/>
    </location>
</feature>
<dbReference type="AlphaFoldDB" id="A0AAW0BC99"/>
<proteinExistence type="predicted"/>
<feature type="region of interest" description="Disordered" evidence="1">
    <location>
        <begin position="211"/>
        <end position="231"/>
    </location>
</feature>
<gene>
    <name evidence="2" type="ORF">R3P38DRAFT_3195431</name>
</gene>
<protein>
    <submittedName>
        <fullName evidence="2">Uncharacterized protein</fullName>
    </submittedName>
</protein>
<comment type="caution">
    <text evidence="2">The sequence shown here is derived from an EMBL/GenBank/DDBJ whole genome shotgun (WGS) entry which is preliminary data.</text>
</comment>
<reference evidence="2 3" key="1">
    <citation type="journal article" date="2024" name="J Genomics">
        <title>Draft genome sequencing and assembly of Favolaschia claudopus CIRM-BRFM 2984 isolated from oak limbs.</title>
        <authorList>
            <person name="Navarro D."/>
            <person name="Drula E."/>
            <person name="Chaduli D."/>
            <person name="Cazenave R."/>
            <person name="Ahrendt S."/>
            <person name="Wang J."/>
            <person name="Lipzen A."/>
            <person name="Daum C."/>
            <person name="Barry K."/>
            <person name="Grigoriev I.V."/>
            <person name="Favel A."/>
            <person name="Rosso M.N."/>
            <person name="Martin F."/>
        </authorList>
    </citation>
    <scope>NUCLEOTIDE SEQUENCE [LARGE SCALE GENOMIC DNA]</scope>
    <source>
        <strain evidence="2 3">CIRM-BRFM 2984</strain>
    </source>
</reference>
<name>A0AAW0BC99_9AGAR</name>
<organism evidence="2 3">
    <name type="scientific">Favolaschia claudopus</name>
    <dbReference type="NCBI Taxonomy" id="2862362"/>
    <lineage>
        <taxon>Eukaryota</taxon>
        <taxon>Fungi</taxon>
        <taxon>Dikarya</taxon>
        <taxon>Basidiomycota</taxon>
        <taxon>Agaricomycotina</taxon>
        <taxon>Agaricomycetes</taxon>
        <taxon>Agaricomycetidae</taxon>
        <taxon>Agaricales</taxon>
        <taxon>Marasmiineae</taxon>
        <taxon>Mycenaceae</taxon>
        <taxon>Favolaschia</taxon>
    </lineage>
</organism>
<evidence type="ECO:0000313" key="2">
    <source>
        <dbReference type="EMBL" id="KAK7023331.1"/>
    </source>
</evidence>
<keyword evidence="3" id="KW-1185">Reference proteome</keyword>
<dbReference type="EMBL" id="JAWWNJ010000036">
    <property type="protein sequence ID" value="KAK7023331.1"/>
    <property type="molecule type" value="Genomic_DNA"/>
</dbReference>
<dbReference type="Proteomes" id="UP001362999">
    <property type="component" value="Unassembled WGS sequence"/>
</dbReference>
<evidence type="ECO:0000256" key="1">
    <source>
        <dbReference type="SAM" id="MobiDB-lite"/>
    </source>
</evidence>
<sequence length="231" mass="25696">MLRRAQEKLLHSTSLDALSDLVDYEIPGQEINAPAANAVAPCQVNEGRGPPTRTRDPGWERVFGIRDVVAEVSNLSLHAAKLCMSADMAEYLWLVSYIHDPLSQSTSFGAADAGRSSCVDSDDSEVGTVGRVEWMERVQRSRKELQTQTKIVEDKDTVEDEEEGHKMCGDDCPNEERMTRIRRWCCGAESTVTEDRLRRQATSGYLVISNRIDSRGEAEGGEHIGETRGRP</sequence>
<accession>A0AAW0BC99</accession>
<evidence type="ECO:0000313" key="3">
    <source>
        <dbReference type="Proteomes" id="UP001362999"/>
    </source>
</evidence>